<sequence>MHLSPKDLDKLVLHQAGFVAQKRYARGLKLNYPEALSLIATQLLEFIRDGERVDVLMNKGKQLLGFQDVLPGVAELLAEVQIEGTFPDGTKLVTVHHPICRETGDPTLALYSSGLTRAEPLATPDNTSSPIPGEYHLAPGELLLNKGRATVELDVTNMGDRPVQVGSHYPFFETNASLQFDRALSYGYRLNIPAGTAVRFEPGERKRVMLVALGGERIVYGGNGLIDGKLDDSAVREMAVGKLS</sequence>
<dbReference type="Proteomes" id="UP000198310">
    <property type="component" value="Unassembled WGS sequence"/>
</dbReference>
<keyword evidence="6" id="KW-1185">Reference proteome</keyword>
<dbReference type="InterPro" id="IPR002019">
    <property type="entry name" value="Urease_beta-like"/>
</dbReference>
<dbReference type="EC" id="3.5.1.5" evidence="4"/>
<dbReference type="PIRSF" id="PIRSF001225">
    <property type="entry name" value="Urease_gammabeta"/>
    <property type="match status" value="1"/>
</dbReference>
<comment type="subcellular location">
    <subcellularLocation>
        <location evidence="4">Cytoplasm</location>
    </subcellularLocation>
</comment>
<dbReference type="InterPro" id="IPR008223">
    <property type="entry name" value="Urease_gamma-beta_su"/>
</dbReference>
<dbReference type="Gene3D" id="3.30.280.10">
    <property type="entry name" value="Urease, gamma-like subunit"/>
    <property type="match status" value="1"/>
</dbReference>
<protein>
    <recommendedName>
        <fullName evidence="4">Urease subunit beta</fullName>
        <ecNumber evidence="4">3.5.1.5</ecNumber>
    </recommendedName>
    <alternativeName>
        <fullName evidence="4">Urea amidohydrolase subunit beta</fullName>
    </alternativeName>
</protein>
<dbReference type="GO" id="GO:0043419">
    <property type="term" value="P:urea catabolic process"/>
    <property type="evidence" value="ECO:0007669"/>
    <property type="project" value="UniProtKB-UniRule"/>
</dbReference>
<dbReference type="Gene3D" id="2.10.150.10">
    <property type="entry name" value="Urease, beta subunit"/>
    <property type="match status" value="1"/>
</dbReference>
<dbReference type="Pfam" id="PF00699">
    <property type="entry name" value="Urease_beta"/>
    <property type="match status" value="1"/>
</dbReference>
<keyword evidence="2 4" id="KW-0378">Hydrolase</keyword>
<dbReference type="PANTHER" id="PTHR33569:SF1">
    <property type="entry name" value="UREASE"/>
    <property type="match status" value="1"/>
</dbReference>
<comment type="pathway">
    <text evidence="1 4">Nitrogen metabolism; urea degradation; CO(2) and NH(3) from urea (urease route): step 1/1.</text>
</comment>
<dbReference type="NCBIfam" id="NF009712">
    <property type="entry name" value="PRK13241.1"/>
    <property type="match status" value="1"/>
</dbReference>
<accession>A0A238W732</accession>
<name>A0A238W732_9BACT</name>
<comment type="catalytic activity">
    <reaction evidence="3 4">
        <text>urea + 2 H2O + H(+) = hydrogencarbonate + 2 NH4(+)</text>
        <dbReference type="Rhea" id="RHEA:20557"/>
        <dbReference type="ChEBI" id="CHEBI:15377"/>
        <dbReference type="ChEBI" id="CHEBI:15378"/>
        <dbReference type="ChEBI" id="CHEBI:16199"/>
        <dbReference type="ChEBI" id="CHEBI:17544"/>
        <dbReference type="ChEBI" id="CHEBI:28938"/>
        <dbReference type="EC" id="3.5.1.5"/>
    </reaction>
</comment>
<organism evidence="5 6">
    <name type="scientific">Hymenobacter mucosus</name>
    <dbReference type="NCBI Taxonomy" id="1411120"/>
    <lineage>
        <taxon>Bacteria</taxon>
        <taxon>Pseudomonadati</taxon>
        <taxon>Bacteroidota</taxon>
        <taxon>Cytophagia</taxon>
        <taxon>Cytophagales</taxon>
        <taxon>Hymenobacteraceae</taxon>
        <taxon>Hymenobacter</taxon>
    </lineage>
</organism>
<evidence type="ECO:0000256" key="2">
    <source>
        <dbReference type="ARBA" id="ARBA00022801"/>
    </source>
</evidence>
<comment type="similarity">
    <text evidence="4">Belongs to the urease beta subunit family.</text>
</comment>
<dbReference type="Pfam" id="PF00547">
    <property type="entry name" value="Urease_gamma"/>
    <property type="match status" value="1"/>
</dbReference>
<dbReference type="HAMAP" id="MF_01954">
    <property type="entry name" value="Urease_beta"/>
    <property type="match status" value="1"/>
</dbReference>
<comment type="subunit">
    <text evidence="4">Heterotrimer of UreA (gamma), UreB (beta) and UreC (alpha) subunits. Three heterotrimers associate to form the active enzyme.</text>
</comment>
<dbReference type="CDD" id="cd00390">
    <property type="entry name" value="Urease_gamma"/>
    <property type="match status" value="1"/>
</dbReference>
<dbReference type="InterPro" id="IPR002026">
    <property type="entry name" value="Urease_gamma/gamma-beta_su"/>
</dbReference>
<proteinExistence type="inferred from homology"/>
<dbReference type="InterPro" id="IPR036463">
    <property type="entry name" value="Urease_gamma_sf"/>
</dbReference>
<dbReference type="EMBL" id="FZNS01000002">
    <property type="protein sequence ID" value="SNR42395.1"/>
    <property type="molecule type" value="Genomic_DNA"/>
</dbReference>
<dbReference type="UniPathway" id="UPA00258">
    <property type="reaction ID" value="UER00370"/>
</dbReference>
<dbReference type="SUPFAM" id="SSF54111">
    <property type="entry name" value="Urease, gamma-subunit"/>
    <property type="match status" value="1"/>
</dbReference>
<dbReference type="PANTHER" id="PTHR33569">
    <property type="entry name" value="UREASE"/>
    <property type="match status" value="1"/>
</dbReference>
<dbReference type="InterPro" id="IPR036461">
    <property type="entry name" value="Urease_betasu_sf"/>
</dbReference>
<dbReference type="SUPFAM" id="SSF51278">
    <property type="entry name" value="Urease, beta-subunit"/>
    <property type="match status" value="1"/>
</dbReference>
<keyword evidence="4" id="KW-0963">Cytoplasm</keyword>
<dbReference type="NCBIfam" id="TIGR00193">
    <property type="entry name" value="urease_gam"/>
    <property type="match status" value="1"/>
</dbReference>
<evidence type="ECO:0000313" key="6">
    <source>
        <dbReference type="Proteomes" id="UP000198310"/>
    </source>
</evidence>
<evidence type="ECO:0000256" key="4">
    <source>
        <dbReference type="HAMAP-Rule" id="MF_01954"/>
    </source>
</evidence>
<evidence type="ECO:0000256" key="3">
    <source>
        <dbReference type="ARBA" id="ARBA00047778"/>
    </source>
</evidence>
<dbReference type="NCBIfam" id="NF009682">
    <property type="entry name" value="PRK13203.1"/>
    <property type="match status" value="1"/>
</dbReference>
<reference evidence="6" key="1">
    <citation type="submission" date="2017-06" db="EMBL/GenBank/DDBJ databases">
        <authorList>
            <person name="Varghese N."/>
            <person name="Submissions S."/>
        </authorList>
    </citation>
    <scope>NUCLEOTIDE SEQUENCE [LARGE SCALE GENOMIC DNA]</scope>
    <source>
        <strain evidence="6">DSM 28041</strain>
    </source>
</reference>
<dbReference type="RefSeq" id="WP_089331948.1">
    <property type="nucleotide sequence ID" value="NZ_FZNS01000002.1"/>
</dbReference>
<dbReference type="GO" id="GO:0009039">
    <property type="term" value="F:urease activity"/>
    <property type="evidence" value="ECO:0007669"/>
    <property type="project" value="UniProtKB-UniRule"/>
</dbReference>
<dbReference type="NCBIfam" id="TIGR00192">
    <property type="entry name" value="urease_beta"/>
    <property type="match status" value="1"/>
</dbReference>
<dbReference type="InterPro" id="IPR050069">
    <property type="entry name" value="Urease_subunit"/>
</dbReference>
<dbReference type="NCBIfam" id="NF009671">
    <property type="entry name" value="PRK13192.1"/>
    <property type="match status" value="1"/>
</dbReference>
<evidence type="ECO:0000256" key="1">
    <source>
        <dbReference type="ARBA" id="ARBA00004897"/>
    </source>
</evidence>
<gene>
    <name evidence="4" type="primary">ureB</name>
    <name evidence="5" type="ORF">SAMN06269173_102295</name>
</gene>
<evidence type="ECO:0000313" key="5">
    <source>
        <dbReference type="EMBL" id="SNR42395.1"/>
    </source>
</evidence>
<dbReference type="GO" id="GO:0016151">
    <property type="term" value="F:nickel cation binding"/>
    <property type="evidence" value="ECO:0007669"/>
    <property type="project" value="InterPro"/>
</dbReference>
<dbReference type="GO" id="GO:0035550">
    <property type="term" value="C:urease complex"/>
    <property type="evidence" value="ECO:0007669"/>
    <property type="project" value="InterPro"/>
</dbReference>
<dbReference type="AlphaFoldDB" id="A0A238W732"/>
<dbReference type="CDD" id="cd00407">
    <property type="entry name" value="Urease_beta"/>
    <property type="match status" value="1"/>
</dbReference>